<evidence type="ECO:0000256" key="8">
    <source>
        <dbReference type="ARBA" id="ARBA00022989"/>
    </source>
</evidence>
<dbReference type="Pfam" id="PF00560">
    <property type="entry name" value="LRR_1"/>
    <property type="match status" value="9"/>
</dbReference>
<feature type="region of interest" description="Disordered" evidence="13">
    <location>
        <begin position="1085"/>
        <end position="1184"/>
    </location>
</feature>
<dbReference type="SUPFAM" id="SSF52058">
    <property type="entry name" value="L domain-like"/>
    <property type="match status" value="4"/>
</dbReference>
<sequence length="1422" mass="158655">MYLSLSYASFPEEILPHLGNLSGLMHLDLHSNSFNVEADNLDWLPSLSSLKYLDMGGRNLTGANWLHAVNMLPSLHELHLSECELDHRLLPSLPFVNFTSLFVLDLSNNQFNSSIPQWLFNLTSLTILDLSFNSLQGTIPYNFVNLRNLEHLDLSENPYITGNLPSFLGNLCKLKTLSLKSTNIGGNIGGFLGHFSTCLNSSLEFVDLSLNELLGNIPDSLGRLERLKYLNLYYNHFGSSIPPSIGNLSSLQQLDLSFNEMNGTIPESFGQLSKLVILDLSVNSWKGVITETQLTNLSRLEDFILTTYTNHSLVFNVTYNWVPPFRLKTLELESCLVGPKFPVWLQVQNELVYVNLKNVRIADTIPDEWFSRISSQLTDLDLSNNQITGMLPHQLVYPNLNIIDLSDNCFKGPIPLWFTNATQLYLKSNFFSGPIPSDIGDLMPCLQILDLSENHLNGKIPSSIQKMVYLKILYLKSNRLSRELPNHWSELKSLQVMDISYNHLHGKIPRSMGFLSSLSILVLRNNHLYGEIPSTLQKCSLLSIDLGGNRFSGNLPSWIGPNILILRLRSNLFSGIIPREWCSLSFLHILDIAQNNLFGGIPYYLNNLATLVYSNNTDLYNSLDPDLIYIEKAIIVTKGGELQYDTTLKYDNTIDLSGNNLTGIIPDEITSLKGLGTLNLSMNHLTGKIPDSIGNLRWLETLDLSNNNISGPIPESLSSLTSLAHLNLSFNNLAGRIPSGNQLQTLNDASIYEGNPSLCGTPLLTKCHGDETSDEPNFSRGNSEDKHGGDDFERLWFYVCVGFGFVVGFWSVCGTLLVKKSWRHWIREMGKLEKMVDSPASMEGFRAKYRIPPEVGLQYCHLEEILIKRKTGQVRRGEVDILPSQVQQRLEGQPFDRLRTIARRSDFVYLPPRTNVTLSLGFADKERTSPRLSLVNVPALNFLLRSEIYMSADGQLWSAPLILDYVPLSRSVVDAGQAIRAGSPRLARIDVSVSRFLTSRDLPPVQLPAWRVLLAAVVPVEEAGSSQSSLEDQIDQFHFVEEGDVSARPVELSNSDSDLDRASAAPNLGLVIAQVDTSQDIEEEGMDLKPKSGLKGLLSNRNKGQSSKDASKEQPSSKAPPPLPPTSDATLQPMPNLRRKRPVEELEEGEVGREKAKHQKKGKETKEPKEKRTRSVDSQDEAAIRREQRTWSPWLELDGAPISWDATLWEAQRGQASLLAEALQQPLLLPRDMEGLRVTRQPDLFMSLKRDMAMEKDCLSSEVKEAQRACASAEAGHKNVTKQAEDLRQQLQQFEANLATEKQAVSDLRAELAKVQEAARVAKEAAEKAVSASYDRGVRDTKIRLTEEVAAVCRDYITISWGVALDQAAVPADSDLRKAENIFFPEDIREILDSVAPEEPLPSKDLTSNSHVPEAEGTQPAA</sequence>
<keyword evidence="10" id="KW-0675">Receptor</keyword>
<evidence type="ECO:0000256" key="6">
    <source>
        <dbReference type="ARBA" id="ARBA00022729"/>
    </source>
</evidence>
<dbReference type="Pfam" id="PF23598">
    <property type="entry name" value="LRR_14"/>
    <property type="match status" value="1"/>
</dbReference>
<dbReference type="FunFam" id="3.80.10.10:FF:000649">
    <property type="entry name" value="Leucine Rich Repeat family protein"/>
    <property type="match status" value="1"/>
</dbReference>
<dbReference type="Pfam" id="PF13855">
    <property type="entry name" value="LRR_8"/>
    <property type="match status" value="1"/>
</dbReference>
<protein>
    <recommendedName>
        <fullName evidence="14">Disease resistance R13L4/SHOC-2-like LRR domain-containing protein</fullName>
    </recommendedName>
</protein>
<keyword evidence="3" id="KW-1003">Cell membrane</keyword>
<dbReference type="InterPro" id="IPR001611">
    <property type="entry name" value="Leu-rich_rpt"/>
</dbReference>
<keyword evidence="12" id="KW-0175">Coiled coil</keyword>
<comment type="similarity">
    <text evidence="2">Belongs to the RLP family.</text>
</comment>
<dbReference type="InterPro" id="IPR032675">
    <property type="entry name" value="LRR_dom_sf"/>
</dbReference>
<proteinExistence type="inferred from homology"/>
<feature type="region of interest" description="Disordered" evidence="13">
    <location>
        <begin position="1394"/>
        <end position="1422"/>
    </location>
</feature>
<dbReference type="InterPro" id="IPR055414">
    <property type="entry name" value="LRR_R13L4/SHOC2-like"/>
</dbReference>
<name>A0A7N2LJA3_QUELO</name>
<evidence type="ECO:0000256" key="7">
    <source>
        <dbReference type="ARBA" id="ARBA00022737"/>
    </source>
</evidence>
<reference evidence="15 16" key="1">
    <citation type="journal article" date="2016" name="G3 (Bethesda)">
        <title>First Draft Assembly and Annotation of the Genome of a California Endemic Oak Quercus lobata Nee (Fagaceae).</title>
        <authorList>
            <person name="Sork V.L."/>
            <person name="Fitz-Gibbon S.T."/>
            <person name="Puiu D."/>
            <person name="Crepeau M."/>
            <person name="Gugger P.F."/>
            <person name="Sherman R."/>
            <person name="Stevens K."/>
            <person name="Langley C.H."/>
            <person name="Pellegrini M."/>
            <person name="Salzberg S.L."/>
        </authorList>
    </citation>
    <scope>NUCLEOTIDE SEQUENCE [LARGE SCALE GENOMIC DNA]</scope>
    <source>
        <strain evidence="15 16">cv. SW786</strain>
    </source>
</reference>
<keyword evidence="16" id="KW-1185">Reference proteome</keyword>
<dbReference type="Proteomes" id="UP000594261">
    <property type="component" value="Chromosome 4"/>
</dbReference>
<dbReference type="FunFam" id="3.80.10.10:FF:000383">
    <property type="entry name" value="Leucine-rich repeat receptor protein kinase EMS1"/>
    <property type="match status" value="1"/>
</dbReference>
<keyword evidence="9" id="KW-0472">Membrane</keyword>
<keyword evidence="7" id="KW-0677">Repeat</keyword>
<keyword evidence="5" id="KW-0812">Transmembrane</keyword>
<keyword evidence="6" id="KW-0732">Signal</keyword>
<evidence type="ECO:0000256" key="1">
    <source>
        <dbReference type="ARBA" id="ARBA00004251"/>
    </source>
</evidence>
<dbReference type="EMBL" id="LRBV02000004">
    <property type="status" value="NOT_ANNOTATED_CDS"/>
    <property type="molecule type" value="Genomic_DNA"/>
</dbReference>
<keyword evidence="8" id="KW-1133">Transmembrane helix</keyword>
<evidence type="ECO:0000313" key="16">
    <source>
        <dbReference type="Proteomes" id="UP000594261"/>
    </source>
</evidence>
<evidence type="ECO:0000313" key="15">
    <source>
        <dbReference type="EnsemblPlants" id="QL04p093548:mrna"/>
    </source>
</evidence>
<evidence type="ECO:0000256" key="3">
    <source>
        <dbReference type="ARBA" id="ARBA00022475"/>
    </source>
</evidence>
<reference evidence="15" key="2">
    <citation type="submission" date="2021-01" db="UniProtKB">
        <authorList>
            <consortium name="EnsemblPlants"/>
        </authorList>
    </citation>
    <scope>IDENTIFICATION</scope>
</reference>
<dbReference type="FunCoup" id="A0A7N2LJA3">
    <property type="interactions" value="576"/>
</dbReference>
<evidence type="ECO:0000256" key="11">
    <source>
        <dbReference type="ARBA" id="ARBA00023180"/>
    </source>
</evidence>
<dbReference type="InterPro" id="IPR003591">
    <property type="entry name" value="Leu-rich_rpt_typical-subtyp"/>
</dbReference>
<feature type="compositionally biased region" description="Basic and acidic residues" evidence="13">
    <location>
        <begin position="1162"/>
        <end position="1184"/>
    </location>
</feature>
<feature type="coiled-coil region" evidence="12">
    <location>
        <begin position="1249"/>
        <end position="1325"/>
    </location>
</feature>
<dbReference type="PROSITE" id="PS51450">
    <property type="entry name" value="LRR"/>
    <property type="match status" value="1"/>
</dbReference>
<feature type="domain" description="Disease resistance R13L4/SHOC-2-like LRR" evidence="14">
    <location>
        <begin position="203"/>
        <end position="356"/>
    </location>
</feature>
<evidence type="ECO:0000256" key="4">
    <source>
        <dbReference type="ARBA" id="ARBA00022614"/>
    </source>
</evidence>
<dbReference type="PANTHER" id="PTHR48063:SF90">
    <property type="entry name" value="OS11G0565920 PROTEIN"/>
    <property type="match status" value="1"/>
</dbReference>
<accession>A0A7N2LJA3</accession>
<dbReference type="FunFam" id="3.80.10.10:FF:000213">
    <property type="entry name" value="Tyrosine-sulfated glycopeptide receptor 1"/>
    <property type="match status" value="1"/>
</dbReference>
<evidence type="ECO:0000256" key="9">
    <source>
        <dbReference type="ARBA" id="ARBA00023136"/>
    </source>
</evidence>
<dbReference type="Gene3D" id="3.80.10.10">
    <property type="entry name" value="Ribonuclease Inhibitor"/>
    <property type="match status" value="2"/>
</dbReference>
<dbReference type="InParanoid" id="A0A7N2LJA3"/>
<dbReference type="PRINTS" id="PR00019">
    <property type="entry name" value="LEURICHRPT"/>
</dbReference>
<evidence type="ECO:0000256" key="5">
    <source>
        <dbReference type="ARBA" id="ARBA00022692"/>
    </source>
</evidence>
<dbReference type="EnsemblPlants" id="QL04p093548:mrna">
    <property type="protein sequence ID" value="QL04p093548:mrna"/>
    <property type="gene ID" value="QL04p093548"/>
</dbReference>
<dbReference type="PANTHER" id="PTHR48063">
    <property type="entry name" value="LRR RECEPTOR-LIKE KINASE"/>
    <property type="match status" value="1"/>
</dbReference>
<comment type="subcellular location">
    <subcellularLocation>
        <location evidence="1">Cell membrane</location>
        <topology evidence="1">Single-pass type I membrane protein</topology>
    </subcellularLocation>
</comment>
<dbReference type="GO" id="GO:0005886">
    <property type="term" value="C:plasma membrane"/>
    <property type="evidence" value="ECO:0007669"/>
    <property type="project" value="UniProtKB-SubCell"/>
</dbReference>
<organism evidence="15 16">
    <name type="scientific">Quercus lobata</name>
    <name type="common">Valley oak</name>
    <dbReference type="NCBI Taxonomy" id="97700"/>
    <lineage>
        <taxon>Eukaryota</taxon>
        <taxon>Viridiplantae</taxon>
        <taxon>Streptophyta</taxon>
        <taxon>Embryophyta</taxon>
        <taxon>Tracheophyta</taxon>
        <taxon>Spermatophyta</taxon>
        <taxon>Magnoliopsida</taxon>
        <taxon>eudicotyledons</taxon>
        <taxon>Gunneridae</taxon>
        <taxon>Pentapetalae</taxon>
        <taxon>rosids</taxon>
        <taxon>fabids</taxon>
        <taxon>Fagales</taxon>
        <taxon>Fagaceae</taxon>
        <taxon>Quercus</taxon>
    </lineage>
</organism>
<dbReference type="Gramene" id="QL04p093548:mrna">
    <property type="protein sequence ID" value="QL04p093548:mrna"/>
    <property type="gene ID" value="QL04p093548"/>
</dbReference>
<keyword evidence="4" id="KW-0433">Leucine-rich repeat</keyword>
<dbReference type="SMART" id="SM00369">
    <property type="entry name" value="LRR_TYP"/>
    <property type="match status" value="11"/>
</dbReference>
<evidence type="ECO:0000256" key="12">
    <source>
        <dbReference type="SAM" id="Coils"/>
    </source>
</evidence>
<evidence type="ECO:0000256" key="2">
    <source>
        <dbReference type="ARBA" id="ARBA00009592"/>
    </source>
</evidence>
<dbReference type="SUPFAM" id="SSF90257">
    <property type="entry name" value="Myosin rod fragments"/>
    <property type="match status" value="1"/>
</dbReference>
<evidence type="ECO:0000259" key="14">
    <source>
        <dbReference type="Pfam" id="PF23598"/>
    </source>
</evidence>
<dbReference type="InterPro" id="IPR046956">
    <property type="entry name" value="RLP23-like"/>
</dbReference>
<keyword evidence="11" id="KW-0325">Glycoprotein</keyword>
<evidence type="ECO:0000256" key="10">
    <source>
        <dbReference type="ARBA" id="ARBA00023170"/>
    </source>
</evidence>
<evidence type="ECO:0000256" key="13">
    <source>
        <dbReference type="SAM" id="MobiDB-lite"/>
    </source>
</evidence>